<gene>
    <name evidence="2" type="ORF">GYMLUDRAFT_64572</name>
</gene>
<keyword evidence="3" id="KW-1185">Reference proteome</keyword>
<name>A0A0D0C225_9AGAR</name>
<feature type="domain" description="DUF6532" evidence="1">
    <location>
        <begin position="2"/>
        <end position="85"/>
    </location>
</feature>
<protein>
    <recommendedName>
        <fullName evidence="1">DUF6532 domain-containing protein</fullName>
    </recommendedName>
</protein>
<dbReference type="AlphaFoldDB" id="A0A0D0C225"/>
<dbReference type="EMBL" id="KN834852">
    <property type="protein sequence ID" value="KIK51887.1"/>
    <property type="molecule type" value="Genomic_DNA"/>
</dbReference>
<dbReference type="Proteomes" id="UP000053593">
    <property type="component" value="Unassembled WGS sequence"/>
</dbReference>
<dbReference type="InterPro" id="IPR045341">
    <property type="entry name" value="DUF6532"/>
</dbReference>
<evidence type="ECO:0000259" key="1">
    <source>
        <dbReference type="Pfam" id="PF20149"/>
    </source>
</evidence>
<accession>A0A0D0C225</accession>
<reference evidence="2 3" key="1">
    <citation type="submission" date="2014-04" db="EMBL/GenBank/DDBJ databases">
        <title>Evolutionary Origins and Diversification of the Mycorrhizal Mutualists.</title>
        <authorList>
            <consortium name="DOE Joint Genome Institute"/>
            <consortium name="Mycorrhizal Genomics Consortium"/>
            <person name="Kohler A."/>
            <person name="Kuo A."/>
            <person name="Nagy L.G."/>
            <person name="Floudas D."/>
            <person name="Copeland A."/>
            <person name="Barry K.W."/>
            <person name="Cichocki N."/>
            <person name="Veneault-Fourrey C."/>
            <person name="LaButti K."/>
            <person name="Lindquist E.A."/>
            <person name="Lipzen A."/>
            <person name="Lundell T."/>
            <person name="Morin E."/>
            <person name="Murat C."/>
            <person name="Riley R."/>
            <person name="Ohm R."/>
            <person name="Sun H."/>
            <person name="Tunlid A."/>
            <person name="Henrissat B."/>
            <person name="Grigoriev I.V."/>
            <person name="Hibbett D.S."/>
            <person name="Martin F."/>
        </authorList>
    </citation>
    <scope>NUCLEOTIDE SEQUENCE [LARGE SCALE GENOMIC DNA]</scope>
    <source>
        <strain evidence="2 3">FD-317 M1</strain>
    </source>
</reference>
<sequence length="110" mass="12549">MQTKVKKAAVSVVAGLYGLQGLSDDQGKKLAEDLWKARCYVFPLSNPLDTMTWRRNKPFDHPEILSVLKKAFFANPDLPGIVYNHTSSLRFQNMRRKRFPSLCFASYGSH</sequence>
<organism evidence="2 3">
    <name type="scientific">Collybiopsis luxurians FD-317 M1</name>
    <dbReference type="NCBI Taxonomy" id="944289"/>
    <lineage>
        <taxon>Eukaryota</taxon>
        <taxon>Fungi</taxon>
        <taxon>Dikarya</taxon>
        <taxon>Basidiomycota</taxon>
        <taxon>Agaricomycotina</taxon>
        <taxon>Agaricomycetes</taxon>
        <taxon>Agaricomycetidae</taxon>
        <taxon>Agaricales</taxon>
        <taxon>Marasmiineae</taxon>
        <taxon>Omphalotaceae</taxon>
        <taxon>Collybiopsis</taxon>
        <taxon>Collybiopsis luxurians</taxon>
    </lineage>
</organism>
<dbReference type="Pfam" id="PF20149">
    <property type="entry name" value="DUF6532"/>
    <property type="match status" value="1"/>
</dbReference>
<evidence type="ECO:0000313" key="3">
    <source>
        <dbReference type="Proteomes" id="UP000053593"/>
    </source>
</evidence>
<evidence type="ECO:0000313" key="2">
    <source>
        <dbReference type="EMBL" id="KIK51887.1"/>
    </source>
</evidence>
<dbReference type="HOGENOM" id="CLU_2171351_0_0_1"/>
<proteinExistence type="predicted"/>